<organism evidence="3">
    <name type="scientific">Ananas comosus var. bracteatus</name>
    <name type="common">red pineapple</name>
    <dbReference type="NCBI Taxonomy" id="296719"/>
    <lineage>
        <taxon>Eukaryota</taxon>
        <taxon>Viridiplantae</taxon>
        <taxon>Streptophyta</taxon>
        <taxon>Embryophyta</taxon>
        <taxon>Tracheophyta</taxon>
        <taxon>Spermatophyta</taxon>
        <taxon>Magnoliopsida</taxon>
        <taxon>Liliopsida</taxon>
        <taxon>Poales</taxon>
        <taxon>Bromeliaceae</taxon>
        <taxon>Bromelioideae</taxon>
        <taxon>Ananas</taxon>
    </lineage>
</organism>
<feature type="transmembrane region" description="Helical" evidence="2">
    <location>
        <begin position="167"/>
        <end position="187"/>
    </location>
</feature>
<dbReference type="EMBL" id="LR862151">
    <property type="protein sequence ID" value="CAD1833694.1"/>
    <property type="molecule type" value="Genomic_DNA"/>
</dbReference>
<proteinExistence type="predicted"/>
<name>A0A6V7PS42_ANACO</name>
<keyword evidence="2" id="KW-0472">Membrane</keyword>
<sequence length="202" mass="21868">MPVVGEHHEDEAREAADDRGQHPDHGALLLLERGVEARDRVGVQQRDRREHDERQQRVHEVPGPEPVLGQVERARVRVGEGPEAAAGHDAVVQPAVAANVAVREGGEAAGEAAAEEEEGAQHLVQGVAVACVGQEWAEELEHKHCSTGEQLYQVPNTLKGLISNAHLVRVVVVVVVVVVASFLDGLFETFFHGVLIIHTHNI</sequence>
<feature type="region of interest" description="Disordered" evidence="1">
    <location>
        <begin position="1"/>
        <end position="64"/>
    </location>
</feature>
<protein>
    <submittedName>
        <fullName evidence="3">Uncharacterized protein</fullName>
    </submittedName>
</protein>
<evidence type="ECO:0000256" key="1">
    <source>
        <dbReference type="SAM" id="MobiDB-lite"/>
    </source>
</evidence>
<reference evidence="3" key="1">
    <citation type="submission" date="2020-07" db="EMBL/GenBank/DDBJ databases">
        <authorList>
            <person name="Lin J."/>
        </authorList>
    </citation>
    <scope>NUCLEOTIDE SEQUENCE</scope>
</reference>
<gene>
    <name evidence="3" type="ORF">CB5_LOCUS16905</name>
</gene>
<dbReference type="AlphaFoldDB" id="A0A6V7PS42"/>
<evidence type="ECO:0000256" key="2">
    <source>
        <dbReference type="SAM" id="Phobius"/>
    </source>
</evidence>
<feature type="compositionally biased region" description="Basic and acidic residues" evidence="1">
    <location>
        <begin position="1"/>
        <end position="25"/>
    </location>
</feature>
<accession>A0A6V7PS42</accession>
<keyword evidence="2" id="KW-1133">Transmembrane helix</keyword>
<keyword evidence="2" id="KW-0812">Transmembrane</keyword>
<evidence type="ECO:0000313" key="3">
    <source>
        <dbReference type="EMBL" id="CAD1833694.1"/>
    </source>
</evidence>
<feature type="compositionally biased region" description="Basic and acidic residues" evidence="1">
    <location>
        <begin position="33"/>
        <end position="62"/>
    </location>
</feature>